<dbReference type="EMBL" id="CP130613">
    <property type="protein sequence ID" value="WKW16539.1"/>
    <property type="molecule type" value="Genomic_DNA"/>
</dbReference>
<dbReference type="AlphaFoldDB" id="A0AA49K2I4"/>
<evidence type="ECO:0000313" key="1">
    <source>
        <dbReference type="EMBL" id="WKW13633.1"/>
    </source>
</evidence>
<dbReference type="KEGG" id="pspc:Strain318_002956"/>
<keyword evidence="3" id="KW-1185">Reference proteome</keyword>
<keyword evidence="2" id="KW-0808">Transferase</keyword>
<dbReference type="Gene3D" id="3.40.50.150">
    <property type="entry name" value="Vaccinia Virus protein VP39"/>
    <property type="match status" value="1"/>
</dbReference>
<sequence>MQTEQPNAAADTEDFEFAALNEARNYRQALIAEFTPFLRGRVAEVGAGIGQLTAELARVPGITQLTAVEPEQRFAERLRREQPGRTVIHGTAADLPLDGGWNAIVSVNVLEHIREDVEELRRWRALLAPTRGHLCLFVPARPELYAPIDKDFGHFRRYTKPGLRRALTDAGFEIVRLDYFNAVGYFAWWASFVLLKQRGFKVASVRLFDRAIFPWVHAWERHVLRPPFGQSLLAVARG</sequence>
<evidence type="ECO:0000313" key="3">
    <source>
        <dbReference type="Proteomes" id="UP001229955"/>
    </source>
</evidence>
<accession>A0AA49K2I4</accession>
<dbReference type="EMBL" id="CP130612">
    <property type="protein sequence ID" value="WKW13633.1"/>
    <property type="molecule type" value="Genomic_DNA"/>
</dbReference>
<dbReference type="Proteomes" id="UP001229955">
    <property type="component" value="Chromosome"/>
</dbReference>
<dbReference type="GO" id="GO:0032259">
    <property type="term" value="P:methylation"/>
    <property type="evidence" value="ECO:0007669"/>
    <property type="project" value="UniProtKB-KW"/>
</dbReference>
<dbReference type="CDD" id="cd02440">
    <property type="entry name" value="AdoMet_MTases"/>
    <property type="match status" value="1"/>
</dbReference>
<gene>
    <name evidence="1" type="ORF">Strain138_002958</name>
    <name evidence="2" type="ORF">Strain318_002956</name>
</gene>
<dbReference type="InterPro" id="IPR029063">
    <property type="entry name" value="SAM-dependent_MTases_sf"/>
</dbReference>
<dbReference type="RefSeq" id="WP_367886472.1">
    <property type="nucleotide sequence ID" value="NZ_CP130612.1"/>
</dbReference>
<evidence type="ECO:0000313" key="2">
    <source>
        <dbReference type="EMBL" id="WKW16539.1"/>
    </source>
</evidence>
<protein>
    <submittedName>
        <fullName evidence="2">Class I SAM-dependent methyltransferase</fullName>
    </submittedName>
</protein>
<reference evidence="2" key="1">
    <citation type="submission" date="2023-07" db="EMBL/GenBank/DDBJ databases">
        <authorList>
            <person name="Haufschild T."/>
            <person name="Kallscheuer N."/>
            <person name="Hammer J."/>
            <person name="Kohn T."/>
            <person name="Kabuu M."/>
            <person name="Jogler M."/>
            <person name="Wohfarth N."/>
            <person name="Heuer A."/>
            <person name="Rohde M."/>
            <person name="van Teeseling M.C.F."/>
            <person name="Jogler C."/>
        </authorList>
    </citation>
    <scope>NUCLEOTIDE SEQUENCE</scope>
    <source>
        <strain evidence="1">Strain 138</strain>
        <strain evidence="2">Strain 318</strain>
    </source>
</reference>
<organism evidence="2 3">
    <name type="scientific">Pseudogemmatithrix spongiicola</name>
    <dbReference type="NCBI Taxonomy" id="3062599"/>
    <lineage>
        <taxon>Bacteria</taxon>
        <taxon>Pseudomonadati</taxon>
        <taxon>Gemmatimonadota</taxon>
        <taxon>Gemmatimonadia</taxon>
        <taxon>Gemmatimonadales</taxon>
        <taxon>Gemmatimonadaceae</taxon>
        <taxon>Pseudogemmatithrix</taxon>
    </lineage>
</organism>
<name>A0AA49K2I4_9BACT</name>
<dbReference type="GO" id="GO:0008168">
    <property type="term" value="F:methyltransferase activity"/>
    <property type="evidence" value="ECO:0007669"/>
    <property type="project" value="UniProtKB-KW"/>
</dbReference>
<dbReference type="Pfam" id="PF13489">
    <property type="entry name" value="Methyltransf_23"/>
    <property type="match status" value="1"/>
</dbReference>
<accession>A0AA49Q5T9</accession>
<keyword evidence="2" id="KW-0489">Methyltransferase</keyword>
<proteinExistence type="predicted"/>
<dbReference type="SUPFAM" id="SSF53335">
    <property type="entry name" value="S-adenosyl-L-methionine-dependent methyltransferases"/>
    <property type="match status" value="1"/>
</dbReference>